<dbReference type="EMBL" id="QGKX02000996">
    <property type="protein sequence ID" value="KAF3559552.1"/>
    <property type="molecule type" value="Genomic_DNA"/>
</dbReference>
<dbReference type="AlphaFoldDB" id="A0A8S9R0L9"/>
<reference evidence="2" key="1">
    <citation type="submission" date="2019-12" db="EMBL/GenBank/DDBJ databases">
        <title>Genome sequencing and annotation of Brassica cretica.</title>
        <authorList>
            <person name="Studholme D.J."/>
            <person name="Sarris P."/>
        </authorList>
    </citation>
    <scope>NUCLEOTIDE SEQUENCE</scope>
    <source>
        <strain evidence="2">PFS-109/04</strain>
        <tissue evidence="2">Leaf</tissue>
    </source>
</reference>
<sequence length="115" mass="13093">MLAHRDWTSVMSRFTEEVRTEESIRAADSNLSNLSIPSRALRRILFALMYNSDKDPPLPTAGPKRRKSKLPNGLITSNAPTLSLNWRRTHCAQNPKFRSDSVRRDQSCSLLGWVP</sequence>
<comment type="caution">
    <text evidence="2">The sequence shown here is derived from an EMBL/GenBank/DDBJ whole genome shotgun (WGS) entry which is preliminary data.</text>
</comment>
<evidence type="ECO:0000256" key="1">
    <source>
        <dbReference type="SAM" id="MobiDB-lite"/>
    </source>
</evidence>
<protein>
    <submittedName>
        <fullName evidence="2">Uncharacterized protein</fullName>
    </submittedName>
</protein>
<gene>
    <name evidence="2" type="ORF">F2Q69_00013452</name>
</gene>
<dbReference type="Proteomes" id="UP000712600">
    <property type="component" value="Unassembled WGS sequence"/>
</dbReference>
<evidence type="ECO:0000313" key="3">
    <source>
        <dbReference type="Proteomes" id="UP000712600"/>
    </source>
</evidence>
<name>A0A8S9R0L9_BRACR</name>
<feature type="region of interest" description="Disordered" evidence="1">
    <location>
        <begin position="52"/>
        <end position="78"/>
    </location>
</feature>
<evidence type="ECO:0000313" key="2">
    <source>
        <dbReference type="EMBL" id="KAF3559552.1"/>
    </source>
</evidence>
<proteinExistence type="predicted"/>
<accession>A0A8S9R0L9</accession>
<organism evidence="2 3">
    <name type="scientific">Brassica cretica</name>
    <name type="common">Mustard</name>
    <dbReference type="NCBI Taxonomy" id="69181"/>
    <lineage>
        <taxon>Eukaryota</taxon>
        <taxon>Viridiplantae</taxon>
        <taxon>Streptophyta</taxon>
        <taxon>Embryophyta</taxon>
        <taxon>Tracheophyta</taxon>
        <taxon>Spermatophyta</taxon>
        <taxon>Magnoliopsida</taxon>
        <taxon>eudicotyledons</taxon>
        <taxon>Gunneridae</taxon>
        <taxon>Pentapetalae</taxon>
        <taxon>rosids</taxon>
        <taxon>malvids</taxon>
        <taxon>Brassicales</taxon>
        <taxon>Brassicaceae</taxon>
        <taxon>Brassiceae</taxon>
        <taxon>Brassica</taxon>
    </lineage>
</organism>